<evidence type="ECO:0000256" key="6">
    <source>
        <dbReference type="ARBA" id="ARBA00023315"/>
    </source>
</evidence>
<sequence length="440" mass="47899">MNPSDFVSVLRGCAPYVHAHNGRVFVIAFGGEAAERADFDSLIYDVALLHSLGVKLILVHGIRPQIDTRLRAQGLAPQFVDNLRVTDRAALECVKAAAGSVRMDIEARLSTSLVSTPMGGARLRVAGGNWITARPVGVRSGVDHQFTGEVRRVDTETITQVLAQDRIALLSPIGYSPTGETFNLRAEDLATAVAVAMGADKLVFVTPTSPMQWGLAEGTGDAGQLSWAEGEHLLDRDALSPIDRSYLQAALAATKGGVKRIHLVGHDDGALLRELYTRDGVGLMLYSDADYEATRDATIEDVGGVLALIQPLEQQNVLVPRSREQLELDIQQFNVIVRDGLVIACCALFPFPQNGMGELACVAVHPDYQRAGRAAALLKRVENEARALGLKQLFSLTTHTPHWFIEHGFRKAAPDELPVQKQRIYNYQRNSLVLVKDLST</sequence>
<keyword evidence="4 8" id="KW-0028">Amino-acid biosynthesis</keyword>
<organism evidence="10 11">
    <name type="scientific">Solimonas terrae</name>
    <dbReference type="NCBI Taxonomy" id="1396819"/>
    <lineage>
        <taxon>Bacteria</taxon>
        <taxon>Pseudomonadati</taxon>
        <taxon>Pseudomonadota</taxon>
        <taxon>Gammaproteobacteria</taxon>
        <taxon>Nevskiales</taxon>
        <taxon>Nevskiaceae</taxon>
        <taxon>Solimonas</taxon>
    </lineage>
</organism>
<comment type="caution">
    <text evidence="10">The sequence shown here is derived from an EMBL/GenBank/DDBJ whole genome shotgun (WGS) entry which is preliminary data.</text>
</comment>
<keyword evidence="3 8" id="KW-0055">Arginine biosynthesis</keyword>
<comment type="pathway">
    <text evidence="1 8">Amino-acid biosynthesis; L-arginine biosynthesis; N(2)-acetyl-L-ornithine from L-glutamate: step 1/4.</text>
</comment>
<keyword evidence="8" id="KW-0963">Cytoplasm</keyword>
<dbReference type="InterPro" id="IPR010167">
    <property type="entry name" value="NH2A_AcTrfase"/>
</dbReference>
<dbReference type="SUPFAM" id="SSF53633">
    <property type="entry name" value="Carbamate kinase-like"/>
    <property type="match status" value="1"/>
</dbReference>
<dbReference type="Pfam" id="PF00696">
    <property type="entry name" value="AA_kinase"/>
    <property type="match status" value="1"/>
</dbReference>
<accession>A0A6M2BQV9</accession>
<dbReference type="InterPro" id="IPR033719">
    <property type="entry name" value="NAGS_kin"/>
</dbReference>
<dbReference type="InterPro" id="IPR036393">
    <property type="entry name" value="AceGlu_kinase-like_sf"/>
</dbReference>
<dbReference type="HAMAP" id="MF_01105">
    <property type="entry name" value="N_acetyl_glu_synth"/>
    <property type="match status" value="1"/>
</dbReference>
<dbReference type="RefSeq" id="WP_166254279.1">
    <property type="nucleotide sequence ID" value="NZ_JAAMOW010000003.1"/>
</dbReference>
<keyword evidence="6 8" id="KW-0012">Acyltransferase</keyword>
<dbReference type="PROSITE" id="PS51186">
    <property type="entry name" value="GNAT"/>
    <property type="match status" value="1"/>
</dbReference>
<evidence type="ECO:0000256" key="3">
    <source>
        <dbReference type="ARBA" id="ARBA00022571"/>
    </source>
</evidence>
<dbReference type="PANTHER" id="PTHR30602:SF12">
    <property type="entry name" value="AMINO-ACID ACETYLTRANSFERASE NAGS1, CHLOROPLASTIC-RELATED"/>
    <property type="match status" value="1"/>
</dbReference>
<dbReference type="EMBL" id="JAAMOW010000003">
    <property type="protein sequence ID" value="NGY04601.1"/>
    <property type="molecule type" value="Genomic_DNA"/>
</dbReference>
<evidence type="ECO:0000256" key="4">
    <source>
        <dbReference type="ARBA" id="ARBA00022605"/>
    </source>
</evidence>
<name>A0A6M2BQV9_9GAMM</name>
<evidence type="ECO:0000256" key="7">
    <source>
        <dbReference type="ARBA" id="ARBA00048372"/>
    </source>
</evidence>
<dbReference type="AlphaFoldDB" id="A0A6M2BQV9"/>
<dbReference type="InterPro" id="IPR000182">
    <property type="entry name" value="GNAT_dom"/>
</dbReference>
<dbReference type="Gene3D" id="3.40.1160.10">
    <property type="entry name" value="Acetylglutamate kinase-like"/>
    <property type="match status" value="1"/>
</dbReference>
<dbReference type="Proteomes" id="UP000472676">
    <property type="component" value="Unassembled WGS sequence"/>
</dbReference>
<comment type="similarity">
    <text evidence="2 8">Belongs to the acetyltransferase family. ArgA subfamily.</text>
</comment>
<dbReference type="Pfam" id="PF00583">
    <property type="entry name" value="Acetyltransf_1"/>
    <property type="match status" value="1"/>
</dbReference>
<protein>
    <recommendedName>
        <fullName evidence="8">Amino-acid acetyltransferase</fullName>
        <ecNumber evidence="8">2.3.1.1</ecNumber>
    </recommendedName>
    <alternativeName>
        <fullName evidence="8">N-acetylglutamate synthase</fullName>
        <shortName evidence="8">AGS</shortName>
        <shortName evidence="8">NAGS</shortName>
    </alternativeName>
</protein>
<dbReference type="NCBIfam" id="TIGR01890">
    <property type="entry name" value="N-Ac-Glu-synth"/>
    <property type="match status" value="1"/>
</dbReference>
<dbReference type="InterPro" id="IPR016181">
    <property type="entry name" value="Acyl_CoA_acyltransferase"/>
</dbReference>
<gene>
    <name evidence="8 10" type="primary">argA</name>
    <name evidence="10" type="ORF">G7Y85_07490</name>
</gene>
<dbReference type="NCBIfam" id="NF003641">
    <property type="entry name" value="PRK05279.1"/>
    <property type="match status" value="1"/>
</dbReference>
<dbReference type="PANTHER" id="PTHR30602">
    <property type="entry name" value="AMINO-ACID ACETYLTRANSFERASE"/>
    <property type="match status" value="1"/>
</dbReference>
<reference evidence="10 11" key="1">
    <citation type="journal article" date="2014" name="Int. J. Syst. Evol. Microbiol.">
        <title>Solimonas terrae sp. nov., isolated from soil.</title>
        <authorList>
            <person name="Kim S.J."/>
            <person name="Moon J.Y."/>
            <person name="Weon H.Y."/>
            <person name="Ahn J.H."/>
            <person name="Chen W.M."/>
            <person name="Kwon S.W."/>
        </authorList>
    </citation>
    <scope>NUCLEOTIDE SEQUENCE [LARGE SCALE GENOMIC DNA]</scope>
    <source>
        <strain evidence="10 11">KIS83-12</strain>
    </source>
</reference>
<evidence type="ECO:0000259" key="9">
    <source>
        <dbReference type="PROSITE" id="PS51186"/>
    </source>
</evidence>
<dbReference type="UniPathway" id="UPA00068">
    <property type="reaction ID" value="UER00106"/>
</dbReference>
<dbReference type="EC" id="2.3.1.1" evidence="8"/>
<comment type="miscellaneous">
    <text evidence="8">In bacteria which possess the bifunctional enzyme ornithine acetyltransferase/N-acetylglutamate synthase (ArgJ), ArgA fulfills an anaplerotic role.</text>
</comment>
<dbReference type="GO" id="GO:0006526">
    <property type="term" value="P:L-arginine biosynthetic process"/>
    <property type="evidence" value="ECO:0007669"/>
    <property type="project" value="UniProtKB-UniRule"/>
</dbReference>
<evidence type="ECO:0000256" key="8">
    <source>
        <dbReference type="HAMAP-Rule" id="MF_01105"/>
    </source>
</evidence>
<evidence type="ECO:0000313" key="10">
    <source>
        <dbReference type="EMBL" id="NGY04601.1"/>
    </source>
</evidence>
<dbReference type="InterPro" id="IPR001048">
    <property type="entry name" value="Asp/Glu/Uridylate_kinase"/>
</dbReference>
<keyword evidence="11" id="KW-1185">Reference proteome</keyword>
<dbReference type="SUPFAM" id="SSF55729">
    <property type="entry name" value="Acyl-CoA N-acyltransferases (Nat)"/>
    <property type="match status" value="1"/>
</dbReference>
<dbReference type="PIRSF" id="PIRSF000423">
    <property type="entry name" value="ArgA"/>
    <property type="match status" value="1"/>
</dbReference>
<proteinExistence type="inferred from homology"/>
<evidence type="ECO:0000256" key="2">
    <source>
        <dbReference type="ARBA" id="ARBA00009145"/>
    </source>
</evidence>
<dbReference type="GO" id="GO:0004042">
    <property type="term" value="F:L-glutamate N-acetyltransferase activity"/>
    <property type="evidence" value="ECO:0007669"/>
    <property type="project" value="UniProtKB-UniRule"/>
</dbReference>
<keyword evidence="5 8" id="KW-0808">Transferase</keyword>
<dbReference type="Gene3D" id="3.40.630.30">
    <property type="match status" value="1"/>
</dbReference>
<comment type="catalytic activity">
    <reaction evidence="7 8">
        <text>L-glutamate + acetyl-CoA = N-acetyl-L-glutamate + CoA + H(+)</text>
        <dbReference type="Rhea" id="RHEA:24292"/>
        <dbReference type="ChEBI" id="CHEBI:15378"/>
        <dbReference type="ChEBI" id="CHEBI:29985"/>
        <dbReference type="ChEBI" id="CHEBI:44337"/>
        <dbReference type="ChEBI" id="CHEBI:57287"/>
        <dbReference type="ChEBI" id="CHEBI:57288"/>
        <dbReference type="EC" id="2.3.1.1"/>
    </reaction>
</comment>
<feature type="domain" description="N-acetyltransferase" evidence="9">
    <location>
        <begin position="292"/>
        <end position="439"/>
    </location>
</feature>
<evidence type="ECO:0000313" key="11">
    <source>
        <dbReference type="Proteomes" id="UP000472676"/>
    </source>
</evidence>
<evidence type="ECO:0000256" key="5">
    <source>
        <dbReference type="ARBA" id="ARBA00022679"/>
    </source>
</evidence>
<comment type="subcellular location">
    <subcellularLocation>
        <location evidence="8">Cytoplasm</location>
    </subcellularLocation>
</comment>
<evidence type="ECO:0000256" key="1">
    <source>
        <dbReference type="ARBA" id="ARBA00004925"/>
    </source>
</evidence>
<dbReference type="CDD" id="cd04301">
    <property type="entry name" value="NAT_SF"/>
    <property type="match status" value="1"/>
</dbReference>
<dbReference type="CDD" id="cd04237">
    <property type="entry name" value="AAK_NAGS-ABP"/>
    <property type="match status" value="1"/>
</dbReference>
<dbReference type="GO" id="GO:0005737">
    <property type="term" value="C:cytoplasm"/>
    <property type="evidence" value="ECO:0007669"/>
    <property type="project" value="UniProtKB-SubCell"/>
</dbReference>